<dbReference type="Proteomes" id="UP001497516">
    <property type="component" value="Chromosome 10"/>
</dbReference>
<protein>
    <recommendedName>
        <fullName evidence="1">RNase H type-1 domain-containing protein</fullName>
    </recommendedName>
</protein>
<dbReference type="EMBL" id="OZ034814">
    <property type="protein sequence ID" value="CAL1359509.1"/>
    <property type="molecule type" value="Genomic_DNA"/>
</dbReference>
<accession>A0AAV2CTB9</accession>
<dbReference type="PANTHER" id="PTHR47074">
    <property type="entry name" value="BNAC02G40300D PROTEIN"/>
    <property type="match status" value="1"/>
</dbReference>
<evidence type="ECO:0000313" key="3">
    <source>
        <dbReference type="Proteomes" id="UP001497516"/>
    </source>
</evidence>
<sequence length="120" mass="13235">MKKVVGCFDVEMGEALAAEFGLQMALQFQVMNTILESDCLTLINWLQQANRGGYGGKKYSAHAGGNGNGTWNHVRRTANEAAHLMSRSATRDLEAIVWLDRPPVFLIDQLQHDNVTASTD</sequence>
<dbReference type="InterPro" id="IPR012337">
    <property type="entry name" value="RNaseH-like_sf"/>
</dbReference>
<gene>
    <name evidence="2" type="ORF">LTRI10_LOCUS6987</name>
</gene>
<dbReference type="PANTHER" id="PTHR47074:SF48">
    <property type="entry name" value="POLYNUCLEOTIDYL TRANSFERASE, RIBONUCLEASE H-LIKE SUPERFAMILY PROTEIN"/>
    <property type="match status" value="1"/>
</dbReference>
<keyword evidence="3" id="KW-1185">Reference proteome</keyword>
<reference evidence="2 3" key="1">
    <citation type="submission" date="2024-04" db="EMBL/GenBank/DDBJ databases">
        <authorList>
            <person name="Fracassetti M."/>
        </authorList>
    </citation>
    <scope>NUCLEOTIDE SEQUENCE [LARGE SCALE GENOMIC DNA]</scope>
</reference>
<feature type="domain" description="RNase H type-1" evidence="1">
    <location>
        <begin position="3"/>
        <end position="50"/>
    </location>
</feature>
<dbReference type="InterPro" id="IPR052929">
    <property type="entry name" value="RNase_H-like_EbsB-rel"/>
</dbReference>
<evidence type="ECO:0000259" key="1">
    <source>
        <dbReference type="Pfam" id="PF13456"/>
    </source>
</evidence>
<organism evidence="2 3">
    <name type="scientific">Linum trigynum</name>
    <dbReference type="NCBI Taxonomy" id="586398"/>
    <lineage>
        <taxon>Eukaryota</taxon>
        <taxon>Viridiplantae</taxon>
        <taxon>Streptophyta</taxon>
        <taxon>Embryophyta</taxon>
        <taxon>Tracheophyta</taxon>
        <taxon>Spermatophyta</taxon>
        <taxon>Magnoliopsida</taxon>
        <taxon>eudicotyledons</taxon>
        <taxon>Gunneridae</taxon>
        <taxon>Pentapetalae</taxon>
        <taxon>rosids</taxon>
        <taxon>fabids</taxon>
        <taxon>Malpighiales</taxon>
        <taxon>Linaceae</taxon>
        <taxon>Linum</taxon>
    </lineage>
</organism>
<dbReference type="InterPro" id="IPR044730">
    <property type="entry name" value="RNase_H-like_dom_plant"/>
</dbReference>
<name>A0AAV2CTB9_9ROSI</name>
<dbReference type="SUPFAM" id="SSF53098">
    <property type="entry name" value="Ribonuclease H-like"/>
    <property type="match status" value="1"/>
</dbReference>
<dbReference type="GO" id="GO:0004523">
    <property type="term" value="F:RNA-DNA hybrid ribonuclease activity"/>
    <property type="evidence" value="ECO:0007669"/>
    <property type="project" value="InterPro"/>
</dbReference>
<dbReference type="GO" id="GO:0003676">
    <property type="term" value="F:nucleic acid binding"/>
    <property type="evidence" value="ECO:0007669"/>
    <property type="project" value="InterPro"/>
</dbReference>
<proteinExistence type="predicted"/>
<dbReference type="InterPro" id="IPR002156">
    <property type="entry name" value="RNaseH_domain"/>
</dbReference>
<dbReference type="Pfam" id="PF13456">
    <property type="entry name" value="RVT_3"/>
    <property type="match status" value="1"/>
</dbReference>
<dbReference type="AlphaFoldDB" id="A0AAV2CTB9"/>
<dbReference type="CDD" id="cd06222">
    <property type="entry name" value="RNase_H_like"/>
    <property type="match status" value="1"/>
</dbReference>
<evidence type="ECO:0000313" key="2">
    <source>
        <dbReference type="EMBL" id="CAL1359509.1"/>
    </source>
</evidence>